<dbReference type="SUPFAM" id="SSF47384">
    <property type="entry name" value="Homodimeric domain of signal transducing histidine kinase"/>
    <property type="match status" value="1"/>
</dbReference>
<dbReference type="InterPro" id="IPR003594">
    <property type="entry name" value="HATPase_dom"/>
</dbReference>
<dbReference type="SMART" id="SM00388">
    <property type="entry name" value="HisKA"/>
    <property type="match status" value="1"/>
</dbReference>
<protein>
    <recommendedName>
        <fullName evidence="2">histidine kinase</fullName>
        <ecNumber evidence="2">2.7.13.3</ecNumber>
    </recommendedName>
</protein>
<dbReference type="PROSITE" id="PS50109">
    <property type="entry name" value="HIS_KIN"/>
    <property type="match status" value="1"/>
</dbReference>
<evidence type="ECO:0000256" key="2">
    <source>
        <dbReference type="ARBA" id="ARBA00012438"/>
    </source>
</evidence>
<keyword evidence="5" id="KW-0902">Two-component regulatory system</keyword>
<dbReference type="EMBL" id="FQXP01000003">
    <property type="protein sequence ID" value="SHH37215.1"/>
    <property type="molecule type" value="Genomic_DNA"/>
</dbReference>
<dbReference type="Gene3D" id="3.30.565.10">
    <property type="entry name" value="Histidine kinase-like ATPase, C-terminal domain"/>
    <property type="match status" value="1"/>
</dbReference>
<feature type="transmembrane region" description="Helical" evidence="6">
    <location>
        <begin position="38"/>
        <end position="56"/>
    </location>
</feature>
<dbReference type="GO" id="GO:0000155">
    <property type="term" value="F:phosphorelay sensor kinase activity"/>
    <property type="evidence" value="ECO:0007669"/>
    <property type="project" value="InterPro"/>
</dbReference>
<dbReference type="SUPFAM" id="SSF55874">
    <property type="entry name" value="ATPase domain of HSP90 chaperone/DNA topoisomerase II/histidine kinase"/>
    <property type="match status" value="1"/>
</dbReference>
<accession>A0A1M5SFH9</accession>
<dbReference type="InterPro" id="IPR004358">
    <property type="entry name" value="Sig_transdc_His_kin-like_C"/>
</dbReference>
<dbReference type="PRINTS" id="PR00344">
    <property type="entry name" value="BCTRLSENSOR"/>
</dbReference>
<evidence type="ECO:0000256" key="1">
    <source>
        <dbReference type="ARBA" id="ARBA00000085"/>
    </source>
</evidence>
<dbReference type="InterPro" id="IPR003661">
    <property type="entry name" value="HisK_dim/P_dom"/>
</dbReference>
<reference evidence="8 9" key="1">
    <citation type="submission" date="2016-11" db="EMBL/GenBank/DDBJ databases">
        <authorList>
            <person name="Jaros S."/>
            <person name="Januszkiewicz K."/>
            <person name="Wedrychowicz H."/>
        </authorList>
    </citation>
    <scope>NUCLEOTIDE SEQUENCE [LARGE SCALE GENOMIC DNA]</scope>
    <source>
        <strain evidence="8 9">DSM 3089</strain>
    </source>
</reference>
<keyword evidence="6" id="KW-0812">Transmembrane</keyword>
<keyword evidence="3" id="KW-0597">Phosphoprotein</keyword>
<dbReference type="CDD" id="cd00082">
    <property type="entry name" value="HisKA"/>
    <property type="match status" value="1"/>
</dbReference>
<feature type="transmembrane region" description="Helical" evidence="6">
    <location>
        <begin position="12"/>
        <end position="32"/>
    </location>
</feature>
<keyword evidence="6" id="KW-0472">Membrane</keyword>
<comment type="catalytic activity">
    <reaction evidence="1">
        <text>ATP + protein L-histidine = ADP + protein N-phospho-L-histidine.</text>
        <dbReference type="EC" id="2.7.13.3"/>
    </reaction>
</comment>
<evidence type="ECO:0000313" key="8">
    <source>
        <dbReference type="EMBL" id="SHH37215.1"/>
    </source>
</evidence>
<dbReference type="Gene3D" id="1.10.287.130">
    <property type="match status" value="1"/>
</dbReference>
<dbReference type="InterPro" id="IPR036097">
    <property type="entry name" value="HisK_dim/P_sf"/>
</dbReference>
<dbReference type="Proteomes" id="UP000184526">
    <property type="component" value="Unassembled WGS sequence"/>
</dbReference>
<dbReference type="SMART" id="SM00387">
    <property type="entry name" value="HATPase_c"/>
    <property type="match status" value="1"/>
</dbReference>
<organism evidence="8 9">
    <name type="scientific">Clostridium collagenovorans DSM 3089</name>
    <dbReference type="NCBI Taxonomy" id="1121306"/>
    <lineage>
        <taxon>Bacteria</taxon>
        <taxon>Bacillati</taxon>
        <taxon>Bacillota</taxon>
        <taxon>Clostridia</taxon>
        <taxon>Eubacteriales</taxon>
        <taxon>Clostridiaceae</taxon>
        <taxon>Clostridium</taxon>
    </lineage>
</organism>
<evidence type="ECO:0000256" key="3">
    <source>
        <dbReference type="ARBA" id="ARBA00022553"/>
    </source>
</evidence>
<dbReference type="RefSeq" id="WP_072829051.1">
    <property type="nucleotide sequence ID" value="NZ_FQXP01000003.1"/>
</dbReference>
<evidence type="ECO:0000256" key="5">
    <source>
        <dbReference type="ARBA" id="ARBA00023012"/>
    </source>
</evidence>
<dbReference type="AlphaFoldDB" id="A0A1M5SFH9"/>
<dbReference type="PANTHER" id="PTHR43547">
    <property type="entry name" value="TWO-COMPONENT HISTIDINE KINASE"/>
    <property type="match status" value="1"/>
</dbReference>
<keyword evidence="4 8" id="KW-0808">Transferase</keyword>
<evidence type="ECO:0000256" key="6">
    <source>
        <dbReference type="SAM" id="Phobius"/>
    </source>
</evidence>
<evidence type="ECO:0000256" key="4">
    <source>
        <dbReference type="ARBA" id="ARBA00022777"/>
    </source>
</evidence>
<name>A0A1M5SFH9_9CLOT</name>
<gene>
    <name evidence="8" type="ORF">SAMN02745196_00148</name>
</gene>
<sequence length="347" mass="40189">MKKIIYKDNMDRILEWIMIITLIILIGVVHLIGRSVLLTYVVAGFSLVIIMVMFFYKVFHKTYIENILVQLSDLLDTIINISDDPIFSTTEDTIFSKLQFQTIKLTNILKKKNKQIKEERDEIKALISDIAHQLKTPLTNLKMYGEFLQDESLSKEERKEFNEIMILSLNRLTFLVESMIKMSRLESGVIQLRSQRNNLNDTVLRAIAQVQKRAKEKHINIRFEEKHKVEINFDKNWIFEAVLNILDNAIKYTPSNGEIQVKLQSYEMFSRIDIIDNGIGILEEEIALIFKRFSRGKNVGDVEGIGIGLYLTQEIISMHGGYVKVNSSQGKTKFSLFLPIDINKSAY</sequence>
<dbReference type="PANTHER" id="PTHR43547:SF2">
    <property type="entry name" value="HYBRID SIGNAL TRANSDUCTION HISTIDINE KINASE C"/>
    <property type="match status" value="1"/>
</dbReference>
<dbReference type="Pfam" id="PF02518">
    <property type="entry name" value="HATPase_c"/>
    <property type="match status" value="1"/>
</dbReference>
<dbReference type="InterPro" id="IPR005467">
    <property type="entry name" value="His_kinase_dom"/>
</dbReference>
<keyword evidence="4 8" id="KW-0418">Kinase</keyword>
<dbReference type="InterPro" id="IPR036890">
    <property type="entry name" value="HATPase_C_sf"/>
</dbReference>
<evidence type="ECO:0000313" key="9">
    <source>
        <dbReference type="Proteomes" id="UP000184526"/>
    </source>
</evidence>
<dbReference type="EC" id="2.7.13.3" evidence="2"/>
<dbReference type="CDD" id="cd00075">
    <property type="entry name" value="HATPase"/>
    <property type="match status" value="1"/>
</dbReference>
<evidence type="ECO:0000259" key="7">
    <source>
        <dbReference type="PROSITE" id="PS50109"/>
    </source>
</evidence>
<feature type="domain" description="Histidine kinase" evidence="7">
    <location>
        <begin position="129"/>
        <end position="342"/>
    </location>
</feature>
<keyword evidence="9" id="KW-1185">Reference proteome</keyword>
<proteinExistence type="predicted"/>
<keyword evidence="6" id="KW-1133">Transmembrane helix</keyword>
<dbReference type="STRING" id="1121306.SAMN02745196_00148"/>
<dbReference type="Pfam" id="PF00512">
    <property type="entry name" value="HisKA"/>
    <property type="match status" value="1"/>
</dbReference>